<proteinExistence type="inferred from homology"/>
<dbReference type="InterPro" id="IPR047207">
    <property type="entry name" value="SPASM_anSME"/>
</dbReference>
<comment type="caution">
    <text evidence="9">The sequence shown here is derived from an EMBL/GenBank/DDBJ whole genome shotgun (WGS) entry which is preliminary data.</text>
</comment>
<dbReference type="Pfam" id="PF13186">
    <property type="entry name" value="SPASM"/>
    <property type="match status" value="1"/>
</dbReference>
<dbReference type="InterPro" id="IPR007197">
    <property type="entry name" value="rSAM"/>
</dbReference>
<dbReference type="CDD" id="cd21120">
    <property type="entry name" value="SPASM_anSME"/>
    <property type="match status" value="1"/>
</dbReference>
<feature type="domain" description="Radical SAM core" evidence="8">
    <location>
        <begin position="1"/>
        <end position="242"/>
    </location>
</feature>
<gene>
    <name evidence="9" type="ORF">AKG39_11440</name>
</gene>
<reference evidence="10" key="1">
    <citation type="submission" date="2015-07" db="EMBL/GenBank/DDBJ databases">
        <title>Draft genome sequence of Acetobacterium bakii DSM 8293, a potential psychrophilic chemical producer through syngas fermentation.</title>
        <authorList>
            <person name="Song Y."/>
            <person name="Hwang S."/>
            <person name="Cho B.-K."/>
        </authorList>
    </citation>
    <scope>NUCLEOTIDE SEQUENCE [LARGE SCALE GENOMIC DNA]</scope>
    <source>
        <strain evidence="10">DSM 8239</strain>
    </source>
</reference>
<comment type="similarity">
    <text evidence="7">Belongs to the radical SAM superfamily. Anaerobic sulfatase-maturating enzyme family.</text>
</comment>
<dbReference type="SFLD" id="SFLDG01384">
    <property type="entry name" value="thioether_bond_formation_requi"/>
    <property type="match status" value="1"/>
</dbReference>
<dbReference type="SFLD" id="SFLDG01072">
    <property type="entry name" value="dehydrogenase_like"/>
    <property type="match status" value="1"/>
</dbReference>
<dbReference type="SFLD" id="SFLDF00285">
    <property type="entry name" value="anaerobic_Ser-type_sulfatase-m"/>
    <property type="match status" value="1"/>
</dbReference>
<evidence type="ECO:0000313" key="10">
    <source>
        <dbReference type="Proteomes" id="UP000036873"/>
    </source>
</evidence>
<dbReference type="SFLD" id="SFLDG01067">
    <property type="entry name" value="SPASM/twitch_domain_containing"/>
    <property type="match status" value="1"/>
</dbReference>
<dbReference type="GO" id="GO:0016491">
    <property type="term" value="F:oxidoreductase activity"/>
    <property type="evidence" value="ECO:0007669"/>
    <property type="project" value="InterPro"/>
</dbReference>
<dbReference type="NCBIfam" id="TIGR03942">
    <property type="entry name" value="sulfatase_rSAM"/>
    <property type="match status" value="1"/>
</dbReference>
<dbReference type="InterPro" id="IPR013785">
    <property type="entry name" value="Aldolase_TIM"/>
</dbReference>
<dbReference type="Gene3D" id="3.20.20.70">
    <property type="entry name" value="Aldolase class I"/>
    <property type="match status" value="1"/>
</dbReference>
<evidence type="ECO:0000256" key="6">
    <source>
        <dbReference type="ARBA" id="ARBA00023014"/>
    </source>
</evidence>
<evidence type="ECO:0000256" key="7">
    <source>
        <dbReference type="ARBA" id="ARBA00023601"/>
    </source>
</evidence>
<dbReference type="GO" id="GO:0051539">
    <property type="term" value="F:4 iron, 4 sulfur cluster binding"/>
    <property type="evidence" value="ECO:0007669"/>
    <property type="project" value="UniProtKB-KW"/>
</dbReference>
<dbReference type="SFLD" id="SFLDS00029">
    <property type="entry name" value="Radical_SAM"/>
    <property type="match status" value="1"/>
</dbReference>
<keyword evidence="6" id="KW-0411">Iron-sulfur</keyword>
<sequence length="416" mass="47245">MDAMDLNFHLLAKPSGAACNLNCKYCFFLSKENLYQENESPLMDEATLDIYIRQLIMTSDRPEIQITWQGGEPMLRGLDFFKRSVELANQYRKSHQQIFHSIQTNGTLIDDSWAAFFKKNNYLVGLSLDGPRELHDVYRVGKDGQGSFDAVIQGWNCLQKHGVDVNILCTIHKANADYPLEVYHFFRDTLKAQYIQLIPIVERATADTIALANQGWGETADKTRPLYRQAGNLVTDRSVTAEKFGQFLTTIFDEWVNQDVGTVFVNTFDIALGSWLGQHNACISAPTCGTALVLEHNGDVYSCDHFVEPEYHLGNIRDTSLKALVTSKQQHRFGQYKYDTLPKYCRECPVLFACYGECPRNRFIKTPAGEDGLNYLCAGYRSFFTHIDGSMKTMAELLRQGRFADEIMTQNADSHP</sequence>
<evidence type="ECO:0000256" key="4">
    <source>
        <dbReference type="ARBA" id="ARBA00022723"/>
    </source>
</evidence>
<dbReference type="InterPro" id="IPR034491">
    <property type="entry name" value="Anaerob_Ser_sulfatase-maturase"/>
</dbReference>
<dbReference type="PATRIC" id="fig|52689.4.peg.1517"/>
<dbReference type="SFLD" id="SFLDG01386">
    <property type="entry name" value="main_SPASM_domain-containing"/>
    <property type="match status" value="1"/>
</dbReference>
<evidence type="ECO:0000256" key="2">
    <source>
        <dbReference type="ARBA" id="ARBA00022485"/>
    </source>
</evidence>
<dbReference type="Proteomes" id="UP000036873">
    <property type="component" value="Unassembled WGS sequence"/>
</dbReference>
<dbReference type="SUPFAM" id="SSF102114">
    <property type="entry name" value="Radical SAM enzymes"/>
    <property type="match status" value="1"/>
</dbReference>
<evidence type="ECO:0000313" key="9">
    <source>
        <dbReference type="EMBL" id="KNZ41591.1"/>
    </source>
</evidence>
<evidence type="ECO:0000256" key="5">
    <source>
        <dbReference type="ARBA" id="ARBA00023004"/>
    </source>
</evidence>
<dbReference type="InterPro" id="IPR058240">
    <property type="entry name" value="rSAM_sf"/>
</dbReference>
<keyword evidence="4" id="KW-0479">Metal-binding</keyword>
<accession>A0A0L6TZ84</accession>
<keyword evidence="2" id="KW-0004">4Fe-4S</keyword>
<dbReference type="PROSITE" id="PS51918">
    <property type="entry name" value="RADICAL_SAM"/>
    <property type="match status" value="1"/>
</dbReference>
<name>A0A0L6TZ84_9FIRM</name>
<dbReference type="PANTHER" id="PTHR43273:SF3">
    <property type="entry name" value="ANAEROBIC SULFATASE-MATURATING ENZYME HOMOLOG ASLB-RELATED"/>
    <property type="match status" value="1"/>
</dbReference>
<keyword evidence="5" id="KW-0408">Iron</keyword>
<evidence type="ECO:0000256" key="1">
    <source>
        <dbReference type="ARBA" id="ARBA00001966"/>
    </source>
</evidence>
<evidence type="ECO:0000259" key="8">
    <source>
        <dbReference type="PROSITE" id="PS51918"/>
    </source>
</evidence>
<dbReference type="NCBIfam" id="TIGR04085">
    <property type="entry name" value="rSAM_more_4Fe4S"/>
    <property type="match status" value="1"/>
</dbReference>
<dbReference type="InterPro" id="IPR023885">
    <property type="entry name" value="4Fe4S-binding_SPASM_dom"/>
</dbReference>
<keyword evidence="3" id="KW-0949">S-adenosyl-L-methionine</keyword>
<dbReference type="PANTHER" id="PTHR43273">
    <property type="entry name" value="ANAEROBIC SULFATASE-MATURATING ENZYME HOMOLOG ASLB-RELATED"/>
    <property type="match status" value="1"/>
</dbReference>
<dbReference type="STRING" id="52689.AKG39_11440"/>
<comment type="cofactor">
    <cofactor evidence="1">
        <name>[4Fe-4S] cluster</name>
        <dbReference type="ChEBI" id="CHEBI:49883"/>
    </cofactor>
</comment>
<protein>
    <submittedName>
        <fullName evidence="9">Sulfatase maturase</fullName>
    </submittedName>
</protein>
<dbReference type="EMBL" id="LGYO01000027">
    <property type="protein sequence ID" value="KNZ41591.1"/>
    <property type="molecule type" value="Genomic_DNA"/>
</dbReference>
<dbReference type="InterPro" id="IPR023867">
    <property type="entry name" value="Sulphatase_maturase_rSAM"/>
</dbReference>
<dbReference type="GO" id="GO:0046872">
    <property type="term" value="F:metal ion binding"/>
    <property type="evidence" value="ECO:0007669"/>
    <property type="project" value="UniProtKB-KW"/>
</dbReference>
<keyword evidence="10" id="KW-1185">Reference proteome</keyword>
<organism evidence="9 10">
    <name type="scientific">Acetobacterium bakii</name>
    <dbReference type="NCBI Taxonomy" id="52689"/>
    <lineage>
        <taxon>Bacteria</taxon>
        <taxon>Bacillati</taxon>
        <taxon>Bacillota</taxon>
        <taxon>Clostridia</taxon>
        <taxon>Eubacteriales</taxon>
        <taxon>Eubacteriaceae</taxon>
        <taxon>Acetobacterium</taxon>
    </lineage>
</organism>
<dbReference type="Pfam" id="PF04055">
    <property type="entry name" value="Radical_SAM"/>
    <property type="match status" value="1"/>
</dbReference>
<dbReference type="OrthoDB" id="9808591at2"/>
<dbReference type="CDD" id="cd01335">
    <property type="entry name" value="Radical_SAM"/>
    <property type="match status" value="1"/>
</dbReference>
<dbReference type="AlphaFoldDB" id="A0A0L6TZ84"/>
<evidence type="ECO:0000256" key="3">
    <source>
        <dbReference type="ARBA" id="ARBA00022691"/>
    </source>
</evidence>